<protein>
    <submittedName>
        <fullName evidence="3">Thioesterase II family protein</fullName>
    </submittedName>
</protein>
<dbReference type="Proteomes" id="UP001589646">
    <property type="component" value="Unassembled WGS sequence"/>
</dbReference>
<dbReference type="Pfam" id="PF00975">
    <property type="entry name" value="Thioesterase"/>
    <property type="match status" value="1"/>
</dbReference>
<accession>A0ABV5Q8T9</accession>
<dbReference type="RefSeq" id="WP_346131488.1">
    <property type="nucleotide sequence ID" value="NZ_BAAAXC010000015.1"/>
</dbReference>
<name>A0ABV5Q8T9_9ACTN</name>
<dbReference type="InterPro" id="IPR012223">
    <property type="entry name" value="TEII"/>
</dbReference>
<dbReference type="PANTHER" id="PTHR11487">
    <property type="entry name" value="THIOESTERASE"/>
    <property type="match status" value="1"/>
</dbReference>
<dbReference type="SUPFAM" id="SSF53474">
    <property type="entry name" value="alpha/beta-Hydrolases"/>
    <property type="match status" value="1"/>
</dbReference>
<evidence type="ECO:0000313" key="3">
    <source>
        <dbReference type="EMBL" id="MFB9531895.1"/>
    </source>
</evidence>
<feature type="domain" description="Thioesterase" evidence="2">
    <location>
        <begin position="2"/>
        <end position="219"/>
    </location>
</feature>
<dbReference type="InterPro" id="IPR001031">
    <property type="entry name" value="Thioesterase"/>
</dbReference>
<sequence>MFCLPFAGGGASAYTPLQRDLASLEVVPLQLPGRENRLSEPPAFTVHEVADEIAPATGAPYALYGHSMGARLAFEVVRELRRRGLPQPTRLYVGGAHPPHLRVPLAATADLPDDAFIDQLVRRAGAMAELREEPELRELMLPLLRSDLAWIKRYRYTPELPLDTSIVAFAGVDDGEVGPSDMLGWARHTAHGFGLRTVRGGHLFVKDTHEELARLITADLAGEVGAPEQDEVHLWLSESAAGVDEVLRRYGGGDVRASACDADGLALVAVTASQAAGVAVGLAAATPEAVDLSALDVTERDQIEDAAEEDRHWLAQRAVTARRALIAGAGHGAAIEPFPDLGDPGPWQVQGWQVLHLPLHTSRGEARGAVAVPYGSARLALFTLKDRTR</sequence>
<organism evidence="3 4">
    <name type="scientific">Nonomuraea roseola</name>
    <dbReference type="NCBI Taxonomy" id="46179"/>
    <lineage>
        <taxon>Bacteria</taxon>
        <taxon>Bacillati</taxon>
        <taxon>Actinomycetota</taxon>
        <taxon>Actinomycetes</taxon>
        <taxon>Streptosporangiales</taxon>
        <taxon>Streptosporangiaceae</taxon>
        <taxon>Nonomuraea</taxon>
    </lineage>
</organism>
<dbReference type="EMBL" id="JBHMCE010000012">
    <property type="protein sequence ID" value="MFB9531895.1"/>
    <property type="molecule type" value="Genomic_DNA"/>
</dbReference>
<dbReference type="InterPro" id="IPR029058">
    <property type="entry name" value="AB_hydrolase_fold"/>
</dbReference>
<dbReference type="Gene3D" id="3.40.50.1820">
    <property type="entry name" value="alpha/beta hydrolase"/>
    <property type="match status" value="1"/>
</dbReference>
<gene>
    <name evidence="3" type="ORF">ACFFRN_35280</name>
</gene>
<dbReference type="PANTHER" id="PTHR11487:SF0">
    <property type="entry name" value="S-ACYL FATTY ACID SYNTHASE THIOESTERASE, MEDIUM CHAIN"/>
    <property type="match status" value="1"/>
</dbReference>
<comment type="caution">
    <text evidence="3">The sequence shown here is derived from an EMBL/GenBank/DDBJ whole genome shotgun (WGS) entry which is preliminary data.</text>
</comment>
<evidence type="ECO:0000259" key="2">
    <source>
        <dbReference type="Pfam" id="PF00975"/>
    </source>
</evidence>
<comment type="similarity">
    <text evidence="1">Belongs to the thioesterase family.</text>
</comment>
<evidence type="ECO:0000313" key="4">
    <source>
        <dbReference type="Proteomes" id="UP001589646"/>
    </source>
</evidence>
<reference evidence="3 4" key="1">
    <citation type="submission" date="2024-09" db="EMBL/GenBank/DDBJ databases">
        <authorList>
            <person name="Sun Q."/>
            <person name="Mori K."/>
        </authorList>
    </citation>
    <scope>NUCLEOTIDE SEQUENCE [LARGE SCALE GENOMIC DNA]</scope>
    <source>
        <strain evidence="3 4">JCM 3323</strain>
    </source>
</reference>
<keyword evidence="4" id="KW-1185">Reference proteome</keyword>
<proteinExistence type="inferred from homology"/>
<evidence type="ECO:0000256" key="1">
    <source>
        <dbReference type="ARBA" id="ARBA00007169"/>
    </source>
</evidence>